<evidence type="ECO:0000256" key="2">
    <source>
        <dbReference type="SAM" id="MobiDB-lite"/>
    </source>
</evidence>
<dbReference type="Gene3D" id="1.10.1420.10">
    <property type="match status" value="2"/>
</dbReference>
<feature type="compositionally biased region" description="Basic and acidic residues" evidence="2">
    <location>
        <begin position="192"/>
        <end position="201"/>
    </location>
</feature>
<proteinExistence type="inferred from homology"/>
<dbReference type="PANTHER" id="PTHR11361">
    <property type="entry name" value="DNA MISMATCH REPAIR PROTEIN MUTS FAMILY MEMBER"/>
    <property type="match status" value="1"/>
</dbReference>
<comment type="caution">
    <text evidence="4">The sequence shown here is derived from an EMBL/GenBank/DDBJ whole genome shotgun (WGS) entry which is preliminary data.</text>
</comment>
<dbReference type="GO" id="GO:0140664">
    <property type="term" value="F:ATP-dependent DNA damage sensor activity"/>
    <property type="evidence" value="ECO:0007669"/>
    <property type="project" value="InterPro"/>
</dbReference>
<keyword evidence="5" id="KW-1185">Reference proteome</keyword>
<name>A0AAD5WL42_PARTN</name>
<dbReference type="SMART" id="SM00533">
    <property type="entry name" value="MUTSd"/>
    <property type="match status" value="1"/>
</dbReference>
<feature type="domain" description="DNA mismatch repair protein MutS core" evidence="3">
    <location>
        <begin position="342"/>
        <end position="596"/>
    </location>
</feature>
<dbReference type="SUPFAM" id="SSF48334">
    <property type="entry name" value="DNA repair protein MutS, domain III"/>
    <property type="match status" value="1"/>
</dbReference>
<dbReference type="GO" id="GO:0030983">
    <property type="term" value="F:mismatched DNA binding"/>
    <property type="evidence" value="ECO:0007669"/>
    <property type="project" value="InterPro"/>
</dbReference>
<dbReference type="InterPro" id="IPR036187">
    <property type="entry name" value="DNA_mismatch_repair_MutS_sf"/>
</dbReference>
<evidence type="ECO:0000256" key="1">
    <source>
        <dbReference type="ARBA" id="ARBA00006271"/>
    </source>
</evidence>
<sequence length="596" mass="66919">MCCHLRSSRTSDSACLSQCRLSCYSKQSLRERVTKLSVLCVELREVREEAGAHPKMSQENECVPSSQSEINSMILSVSYSMGFFGAAVYDQSHTTVRLLRDVGEDHEFTLLKALIRQEVPTTILCNKAQDIRLVRFISQICGRELPPEDVYVEDTSVSANTSSTTFPPATNEDPGKSDGDIRAGEATMDHNQSVKDSKKTPLESGDGSDDDEDESESDLELPTLIFLPNNAYNFESGFKRITELFADESFNESENQLVTRFRIDASSRNMVRALGALLKYMDSARVGVEYEPLNVQTPVTAVKTITVGELVEIDNGTYLALDIFSKSELAKKKSSRASVGSKPSLSLFSFCNKCRSGPGKHMLRTWFERPTTNLDVLSSRHQAISFFLQDCNLELTKNIRSLLGSVTSVKNVLNRLRSGTAKVRHWENLFKTISSSVTIGRYLETLSSPLTLIRNDIENFGDVLAETMVVLNTMIDFEESYVENRPVMKLGVDPELDRTKQLYRELPGILTRIAQEECHRLEAETCSVTYVPLIGYLVALPLSFPVDEFEDLEVIYTTETTMNVKSERMRELDEELGDVKMKIIDKETTITIRSGY</sequence>
<accession>A0AAD5WL42</accession>
<feature type="compositionally biased region" description="Basic and acidic residues" evidence="2">
    <location>
        <begin position="173"/>
        <end position="183"/>
    </location>
</feature>
<dbReference type="PANTHER" id="PTHR11361:SF20">
    <property type="entry name" value="MUTS PROTEIN HOMOLOG 5"/>
    <property type="match status" value="1"/>
</dbReference>
<dbReference type="GO" id="GO:0005524">
    <property type="term" value="F:ATP binding"/>
    <property type="evidence" value="ECO:0007669"/>
    <property type="project" value="InterPro"/>
</dbReference>
<dbReference type="GO" id="GO:0005634">
    <property type="term" value="C:nucleus"/>
    <property type="evidence" value="ECO:0007669"/>
    <property type="project" value="TreeGrafter"/>
</dbReference>
<dbReference type="Pfam" id="PF05192">
    <property type="entry name" value="MutS_III"/>
    <property type="match status" value="1"/>
</dbReference>
<dbReference type="InterPro" id="IPR007696">
    <property type="entry name" value="DNA_mismatch_repair_MutS_core"/>
</dbReference>
<feature type="compositionally biased region" description="Acidic residues" evidence="2">
    <location>
        <begin position="206"/>
        <end position="218"/>
    </location>
</feature>
<dbReference type="EMBL" id="JAHQIW010007462">
    <property type="protein sequence ID" value="KAJ1374482.1"/>
    <property type="molecule type" value="Genomic_DNA"/>
</dbReference>
<evidence type="ECO:0000313" key="4">
    <source>
        <dbReference type="EMBL" id="KAJ1374482.1"/>
    </source>
</evidence>
<reference evidence="4" key="1">
    <citation type="submission" date="2021-06" db="EMBL/GenBank/DDBJ databases">
        <title>Parelaphostrongylus tenuis whole genome reference sequence.</title>
        <authorList>
            <person name="Garwood T.J."/>
            <person name="Larsen P.A."/>
            <person name="Fountain-Jones N.M."/>
            <person name="Garbe J.R."/>
            <person name="Macchietto M.G."/>
            <person name="Kania S.A."/>
            <person name="Gerhold R.W."/>
            <person name="Richards J.E."/>
            <person name="Wolf T.M."/>
        </authorList>
    </citation>
    <scope>NUCLEOTIDE SEQUENCE</scope>
    <source>
        <strain evidence="4">MNPRO001-30</strain>
        <tissue evidence="4">Meninges</tissue>
    </source>
</reference>
<dbReference type="GO" id="GO:0006298">
    <property type="term" value="P:mismatch repair"/>
    <property type="evidence" value="ECO:0007669"/>
    <property type="project" value="InterPro"/>
</dbReference>
<dbReference type="GO" id="GO:0051026">
    <property type="term" value="P:chiasma assembly"/>
    <property type="evidence" value="ECO:0007669"/>
    <property type="project" value="TreeGrafter"/>
</dbReference>
<gene>
    <name evidence="4" type="primary">MSH-5</name>
    <name evidence="4" type="ORF">KIN20_037177</name>
</gene>
<evidence type="ECO:0000259" key="3">
    <source>
        <dbReference type="SMART" id="SM00533"/>
    </source>
</evidence>
<feature type="region of interest" description="Disordered" evidence="2">
    <location>
        <begin position="156"/>
        <end position="218"/>
    </location>
</feature>
<evidence type="ECO:0000313" key="5">
    <source>
        <dbReference type="Proteomes" id="UP001196413"/>
    </source>
</evidence>
<dbReference type="InterPro" id="IPR045076">
    <property type="entry name" value="MutS"/>
</dbReference>
<protein>
    <submittedName>
        <fullName evidence="4">Msh-5p</fullName>
    </submittedName>
</protein>
<feature type="compositionally biased region" description="Polar residues" evidence="2">
    <location>
        <begin position="156"/>
        <end position="168"/>
    </location>
</feature>
<dbReference type="Proteomes" id="UP001196413">
    <property type="component" value="Unassembled WGS sequence"/>
</dbReference>
<organism evidence="4 5">
    <name type="scientific">Parelaphostrongylus tenuis</name>
    <name type="common">Meningeal worm</name>
    <dbReference type="NCBI Taxonomy" id="148309"/>
    <lineage>
        <taxon>Eukaryota</taxon>
        <taxon>Metazoa</taxon>
        <taxon>Ecdysozoa</taxon>
        <taxon>Nematoda</taxon>
        <taxon>Chromadorea</taxon>
        <taxon>Rhabditida</taxon>
        <taxon>Rhabditina</taxon>
        <taxon>Rhabditomorpha</taxon>
        <taxon>Strongyloidea</taxon>
        <taxon>Metastrongylidae</taxon>
        <taxon>Parelaphostrongylus</taxon>
    </lineage>
</organism>
<comment type="similarity">
    <text evidence="1">Belongs to the DNA mismatch repair MutS family.</text>
</comment>
<dbReference type="AlphaFoldDB" id="A0AAD5WL42"/>